<dbReference type="PRINTS" id="PR00080">
    <property type="entry name" value="SDRFAMILY"/>
</dbReference>
<sequence length="269" mass="29375">MSKKQQKFYTLITGGTSGIGYELAKLLAKDGHNLIIVARSQKELDQVATSLIATYKVDVISLAKDLFNRKAAFEVYDFVKSQGILIDILVNDAGQGQYGEFINTDLEREAAIIELNIISLVTLTKLFLIDMVGRKSGKILNLASIASKVPGPFQAVYHGTKAFVHSFTEAIRAEVKESGVVITSLLPGATATDFFRKADMLNSKIVQDPDKLSDPADVAMDGYNALMNGDDMVVSGFKNKMQVAMSNVTPDKIVANNMYKQQEPVDNAK</sequence>
<dbReference type="PANTHER" id="PTHR44196">
    <property type="entry name" value="DEHYDROGENASE/REDUCTASE SDR FAMILY MEMBER 7B"/>
    <property type="match status" value="1"/>
</dbReference>
<dbReference type="Gene3D" id="3.40.50.720">
    <property type="entry name" value="NAD(P)-binding Rossmann-like Domain"/>
    <property type="match status" value="1"/>
</dbReference>
<organism evidence="4 5">
    <name type="scientific">Emticicia agri</name>
    <dbReference type="NCBI Taxonomy" id="2492393"/>
    <lineage>
        <taxon>Bacteria</taxon>
        <taxon>Pseudomonadati</taxon>
        <taxon>Bacteroidota</taxon>
        <taxon>Cytophagia</taxon>
        <taxon>Cytophagales</taxon>
        <taxon>Leadbetterellaceae</taxon>
        <taxon>Emticicia</taxon>
    </lineage>
</organism>
<accession>A0A4Q5LWU2</accession>
<gene>
    <name evidence="4" type="ORF">EWM59_18945</name>
</gene>
<dbReference type="OrthoDB" id="9808814at2"/>
<keyword evidence="5" id="KW-1185">Reference proteome</keyword>
<dbReference type="PRINTS" id="PR00081">
    <property type="entry name" value="GDHRDH"/>
</dbReference>
<protein>
    <submittedName>
        <fullName evidence="4">SDR family oxidoreductase</fullName>
    </submittedName>
</protein>
<evidence type="ECO:0000256" key="3">
    <source>
        <dbReference type="RuleBase" id="RU000363"/>
    </source>
</evidence>
<evidence type="ECO:0000256" key="2">
    <source>
        <dbReference type="ARBA" id="ARBA00023002"/>
    </source>
</evidence>
<dbReference type="AlphaFoldDB" id="A0A4Q5LWU2"/>
<evidence type="ECO:0000256" key="1">
    <source>
        <dbReference type="ARBA" id="ARBA00006484"/>
    </source>
</evidence>
<dbReference type="RefSeq" id="WP_130022830.1">
    <property type="nucleotide sequence ID" value="NZ_SEWF01000032.1"/>
</dbReference>
<dbReference type="Pfam" id="PF00106">
    <property type="entry name" value="adh_short"/>
    <property type="match status" value="1"/>
</dbReference>
<dbReference type="PANTHER" id="PTHR44196:SF2">
    <property type="entry name" value="SHORT-CHAIN DEHYDROGENASE-RELATED"/>
    <property type="match status" value="1"/>
</dbReference>
<evidence type="ECO:0000313" key="5">
    <source>
        <dbReference type="Proteomes" id="UP000293162"/>
    </source>
</evidence>
<dbReference type="Proteomes" id="UP000293162">
    <property type="component" value="Unassembled WGS sequence"/>
</dbReference>
<name>A0A4Q5LWU2_9BACT</name>
<dbReference type="InterPro" id="IPR002347">
    <property type="entry name" value="SDR_fam"/>
</dbReference>
<keyword evidence="2" id="KW-0560">Oxidoreductase</keyword>
<evidence type="ECO:0000313" key="4">
    <source>
        <dbReference type="EMBL" id="RYU94049.1"/>
    </source>
</evidence>
<dbReference type="EMBL" id="SEWF01000032">
    <property type="protein sequence ID" value="RYU94049.1"/>
    <property type="molecule type" value="Genomic_DNA"/>
</dbReference>
<comment type="caution">
    <text evidence="4">The sequence shown here is derived from an EMBL/GenBank/DDBJ whole genome shotgun (WGS) entry which is preliminary data.</text>
</comment>
<proteinExistence type="inferred from homology"/>
<dbReference type="GO" id="GO:0016491">
    <property type="term" value="F:oxidoreductase activity"/>
    <property type="evidence" value="ECO:0007669"/>
    <property type="project" value="UniProtKB-KW"/>
</dbReference>
<dbReference type="SUPFAM" id="SSF51735">
    <property type="entry name" value="NAD(P)-binding Rossmann-fold domains"/>
    <property type="match status" value="1"/>
</dbReference>
<comment type="similarity">
    <text evidence="1 3">Belongs to the short-chain dehydrogenases/reductases (SDR) family.</text>
</comment>
<dbReference type="GO" id="GO:0016020">
    <property type="term" value="C:membrane"/>
    <property type="evidence" value="ECO:0007669"/>
    <property type="project" value="TreeGrafter"/>
</dbReference>
<reference evidence="4 5" key="1">
    <citation type="submission" date="2019-02" db="EMBL/GenBank/DDBJ databases">
        <title>Bacterial novel species Emticicia sp. 17J42-9 isolated from soil.</title>
        <authorList>
            <person name="Jung H.-Y."/>
        </authorList>
    </citation>
    <scope>NUCLEOTIDE SEQUENCE [LARGE SCALE GENOMIC DNA]</scope>
    <source>
        <strain evidence="4 5">17J42-9</strain>
    </source>
</reference>
<dbReference type="InterPro" id="IPR036291">
    <property type="entry name" value="NAD(P)-bd_dom_sf"/>
</dbReference>
<dbReference type="PIRSF" id="PIRSF000126">
    <property type="entry name" value="11-beta-HSD1"/>
    <property type="match status" value="1"/>
</dbReference>